<protein>
    <recommendedName>
        <fullName evidence="6">Very short patch repair endonuclease</fullName>
        <ecNumber evidence="6">3.1.-.-</ecNumber>
    </recommendedName>
</protein>
<comment type="caution">
    <text evidence="7">The sequence shown here is derived from an EMBL/GenBank/DDBJ whole genome shotgun (WGS) entry which is preliminary data.</text>
</comment>
<keyword evidence="2 6" id="KW-0255">Endonuclease</keyword>
<comment type="function">
    <text evidence="6">May nick specific sequences that contain T:G mispairs resulting from m5C-deamination.</text>
</comment>
<evidence type="ECO:0000256" key="2">
    <source>
        <dbReference type="ARBA" id="ARBA00022759"/>
    </source>
</evidence>
<reference evidence="7 8" key="1">
    <citation type="journal article" date="2017" name="Nat. Commun.">
        <title>In situ click chemistry generation of cyclooxygenase-2 inhibitors.</title>
        <authorList>
            <person name="Bhardwaj A."/>
            <person name="Kaur J."/>
            <person name="Wuest M."/>
            <person name="Wuest F."/>
        </authorList>
    </citation>
    <scope>NUCLEOTIDE SEQUENCE [LARGE SCALE GENOMIC DNA]</scope>
    <source>
        <strain evidence="7">S2_018_000_R2_106</strain>
    </source>
</reference>
<evidence type="ECO:0000256" key="1">
    <source>
        <dbReference type="ARBA" id="ARBA00022722"/>
    </source>
</evidence>
<keyword evidence="4 6" id="KW-0378">Hydrolase</keyword>
<accession>A0A6N4R2U0</accession>
<dbReference type="GO" id="GO:0006298">
    <property type="term" value="P:mismatch repair"/>
    <property type="evidence" value="ECO:0007669"/>
    <property type="project" value="UniProtKB-UniRule"/>
</dbReference>
<evidence type="ECO:0000313" key="7">
    <source>
        <dbReference type="EMBL" id="TKW61393.1"/>
    </source>
</evidence>
<dbReference type="NCBIfam" id="TIGR00632">
    <property type="entry name" value="vsr"/>
    <property type="match status" value="1"/>
</dbReference>
<name>A0A6N4R2U0_BLAVI</name>
<keyword evidence="1 6" id="KW-0540">Nuclease</keyword>
<evidence type="ECO:0000256" key="5">
    <source>
        <dbReference type="ARBA" id="ARBA00023204"/>
    </source>
</evidence>
<dbReference type="PIRSF" id="PIRSF018267">
    <property type="entry name" value="VSR_endonuc"/>
    <property type="match status" value="1"/>
</dbReference>
<proteinExistence type="inferred from homology"/>
<evidence type="ECO:0000313" key="8">
    <source>
        <dbReference type="Proteomes" id="UP000320948"/>
    </source>
</evidence>
<dbReference type="AlphaFoldDB" id="A0A6N4R2U0"/>
<organism evidence="7 8">
    <name type="scientific">Blastochloris viridis</name>
    <name type="common">Rhodopseudomonas viridis</name>
    <dbReference type="NCBI Taxonomy" id="1079"/>
    <lineage>
        <taxon>Bacteria</taxon>
        <taxon>Pseudomonadati</taxon>
        <taxon>Pseudomonadota</taxon>
        <taxon>Alphaproteobacteria</taxon>
        <taxon>Hyphomicrobiales</taxon>
        <taxon>Blastochloridaceae</taxon>
        <taxon>Blastochloris</taxon>
    </lineage>
</organism>
<keyword evidence="5 6" id="KW-0234">DNA repair</keyword>
<evidence type="ECO:0000256" key="6">
    <source>
        <dbReference type="PIRNR" id="PIRNR018267"/>
    </source>
</evidence>
<dbReference type="SUPFAM" id="SSF52980">
    <property type="entry name" value="Restriction endonuclease-like"/>
    <property type="match status" value="1"/>
</dbReference>
<dbReference type="InterPro" id="IPR004603">
    <property type="entry name" value="DNA_mismatch_endonuc_vsr"/>
</dbReference>
<dbReference type="EC" id="3.1.-.-" evidence="6"/>
<dbReference type="CDD" id="cd00221">
    <property type="entry name" value="Vsr"/>
    <property type="match status" value="1"/>
</dbReference>
<sequence>MADKLTPDRRSWNMSRIRGKDTKPEKLVRSLLFRAGYRFRKNDPRLPGKPDIVLPKYKIAVFVHGCFWHGHGCKISVTPKTNTEFWADKIGKNQARDQVNISKLEALGWKTILIWECEITEGTQKLLQHLEKRRF</sequence>
<dbReference type="Pfam" id="PF03852">
    <property type="entry name" value="Vsr"/>
    <property type="match status" value="1"/>
</dbReference>
<dbReference type="EMBL" id="VAFM01000001">
    <property type="protein sequence ID" value="TKW61393.1"/>
    <property type="molecule type" value="Genomic_DNA"/>
</dbReference>
<dbReference type="GO" id="GO:0004519">
    <property type="term" value="F:endonuclease activity"/>
    <property type="evidence" value="ECO:0007669"/>
    <property type="project" value="UniProtKB-KW"/>
</dbReference>
<dbReference type="GO" id="GO:0016787">
    <property type="term" value="F:hydrolase activity"/>
    <property type="evidence" value="ECO:0007669"/>
    <property type="project" value="UniProtKB-KW"/>
</dbReference>
<keyword evidence="3 6" id="KW-0227">DNA damage</keyword>
<gene>
    <name evidence="7" type="primary">vsr</name>
    <name evidence="7" type="ORF">DI628_01845</name>
</gene>
<comment type="similarity">
    <text evidence="6">Belongs to the vsr family.</text>
</comment>
<dbReference type="Proteomes" id="UP000320948">
    <property type="component" value="Unassembled WGS sequence"/>
</dbReference>
<evidence type="ECO:0000256" key="4">
    <source>
        <dbReference type="ARBA" id="ARBA00022801"/>
    </source>
</evidence>
<evidence type="ECO:0000256" key="3">
    <source>
        <dbReference type="ARBA" id="ARBA00022763"/>
    </source>
</evidence>
<dbReference type="InterPro" id="IPR011335">
    <property type="entry name" value="Restrct_endonuc-II-like"/>
</dbReference>
<dbReference type="Gene3D" id="3.40.960.10">
    <property type="entry name" value="VSR Endonuclease"/>
    <property type="match status" value="1"/>
</dbReference>